<dbReference type="AlphaFoldDB" id="A0A078IS17"/>
<dbReference type="GO" id="GO:0005634">
    <property type="term" value="C:nucleus"/>
    <property type="evidence" value="ECO:0000318"/>
    <property type="project" value="GO_Central"/>
</dbReference>
<dbReference type="PaxDb" id="3708-A0A078IS17"/>
<dbReference type="PANTHER" id="PTHR32009">
    <property type="entry name" value="TMV RESISTANCE PROTEIN N-LIKE"/>
    <property type="match status" value="1"/>
</dbReference>
<dbReference type="GO" id="GO:0007165">
    <property type="term" value="P:signal transduction"/>
    <property type="evidence" value="ECO:0000318"/>
    <property type="project" value="GO_Central"/>
</dbReference>
<feature type="domain" description="TIR" evidence="2">
    <location>
        <begin position="8"/>
        <end position="170"/>
    </location>
</feature>
<dbReference type="InterPro" id="IPR000157">
    <property type="entry name" value="TIR_dom"/>
</dbReference>
<reference evidence="3 4" key="1">
    <citation type="journal article" date="2014" name="Science">
        <title>Plant genetics. Early allopolyploid evolution in the post-Neolithic Brassica napus oilseed genome.</title>
        <authorList>
            <person name="Chalhoub B."/>
            <person name="Denoeud F."/>
            <person name="Liu S."/>
            <person name="Parkin I.A."/>
            <person name="Tang H."/>
            <person name="Wang X."/>
            <person name="Chiquet J."/>
            <person name="Belcram H."/>
            <person name="Tong C."/>
            <person name="Samans B."/>
            <person name="Correa M."/>
            <person name="Da Silva C."/>
            <person name="Just J."/>
            <person name="Falentin C."/>
            <person name="Koh C.S."/>
            <person name="Le Clainche I."/>
            <person name="Bernard M."/>
            <person name="Bento P."/>
            <person name="Noel B."/>
            <person name="Labadie K."/>
            <person name="Alberti A."/>
            <person name="Charles M."/>
            <person name="Arnaud D."/>
            <person name="Guo H."/>
            <person name="Daviaud C."/>
            <person name="Alamery S."/>
            <person name="Jabbari K."/>
            <person name="Zhao M."/>
            <person name="Edger P.P."/>
            <person name="Chelaifa H."/>
            <person name="Tack D."/>
            <person name="Lassalle G."/>
            <person name="Mestiri I."/>
            <person name="Schnel N."/>
            <person name="Le Paslier M.C."/>
            <person name="Fan G."/>
            <person name="Renault V."/>
            <person name="Bayer P.E."/>
            <person name="Golicz A.A."/>
            <person name="Manoli S."/>
            <person name="Lee T.H."/>
            <person name="Thi V.H."/>
            <person name="Chalabi S."/>
            <person name="Hu Q."/>
            <person name="Fan C."/>
            <person name="Tollenaere R."/>
            <person name="Lu Y."/>
            <person name="Battail C."/>
            <person name="Shen J."/>
            <person name="Sidebottom C.H."/>
            <person name="Wang X."/>
            <person name="Canaguier A."/>
            <person name="Chauveau A."/>
            <person name="Berard A."/>
            <person name="Deniot G."/>
            <person name="Guan M."/>
            <person name="Liu Z."/>
            <person name="Sun F."/>
            <person name="Lim Y.P."/>
            <person name="Lyons E."/>
            <person name="Town C.D."/>
            <person name="Bancroft I."/>
            <person name="Wang X."/>
            <person name="Meng J."/>
            <person name="Ma J."/>
            <person name="Pires J.C."/>
            <person name="King G.J."/>
            <person name="Brunel D."/>
            <person name="Delourme R."/>
            <person name="Renard M."/>
            <person name="Aury J.M."/>
            <person name="Adams K.L."/>
            <person name="Batley J."/>
            <person name="Snowdon R.J."/>
            <person name="Tost J."/>
            <person name="Edwards D."/>
            <person name="Zhou Y."/>
            <person name="Hua W."/>
            <person name="Sharpe A.G."/>
            <person name="Paterson A.H."/>
            <person name="Guan C."/>
            <person name="Wincker P."/>
        </authorList>
    </citation>
    <scope>NUCLEOTIDE SEQUENCE [LARGE SCALE GENOMIC DNA]</scope>
    <source>
        <strain evidence="4">cv. Darmor-bzh</strain>
    </source>
</reference>
<evidence type="ECO:0000256" key="1">
    <source>
        <dbReference type="ARBA" id="ARBA00023027"/>
    </source>
</evidence>
<gene>
    <name evidence="3" type="primary">BnaC08g20210D</name>
    <name evidence="3" type="ORF">GSBRNA2T00005225001</name>
</gene>
<evidence type="ECO:0000259" key="2">
    <source>
        <dbReference type="PROSITE" id="PS50104"/>
    </source>
</evidence>
<dbReference type="SUPFAM" id="SSF52200">
    <property type="entry name" value="Toll/Interleukin receptor TIR domain"/>
    <property type="match status" value="1"/>
</dbReference>
<keyword evidence="4" id="KW-1185">Reference proteome</keyword>
<evidence type="ECO:0000313" key="4">
    <source>
        <dbReference type="Proteomes" id="UP000028999"/>
    </source>
</evidence>
<dbReference type="PROSITE" id="PS50104">
    <property type="entry name" value="TIR"/>
    <property type="match status" value="1"/>
</dbReference>
<dbReference type="SMART" id="SM00255">
    <property type="entry name" value="TIR"/>
    <property type="match status" value="1"/>
</dbReference>
<dbReference type="Pfam" id="PF01582">
    <property type="entry name" value="TIR"/>
    <property type="match status" value="1"/>
</dbReference>
<protein>
    <submittedName>
        <fullName evidence="3">BnaC08g20210D protein</fullName>
    </submittedName>
</protein>
<keyword evidence="1" id="KW-0520">NAD</keyword>
<dbReference type="Gene3D" id="3.40.50.10140">
    <property type="entry name" value="Toll/interleukin-1 receptor homology (TIR) domain"/>
    <property type="match status" value="1"/>
</dbReference>
<organism evidence="3 4">
    <name type="scientific">Brassica napus</name>
    <name type="common">Rape</name>
    <dbReference type="NCBI Taxonomy" id="3708"/>
    <lineage>
        <taxon>Eukaryota</taxon>
        <taxon>Viridiplantae</taxon>
        <taxon>Streptophyta</taxon>
        <taxon>Embryophyta</taxon>
        <taxon>Tracheophyta</taxon>
        <taxon>Spermatophyta</taxon>
        <taxon>Magnoliopsida</taxon>
        <taxon>eudicotyledons</taxon>
        <taxon>Gunneridae</taxon>
        <taxon>Pentapetalae</taxon>
        <taxon>rosids</taxon>
        <taxon>malvids</taxon>
        <taxon>Brassicales</taxon>
        <taxon>Brassicaceae</taxon>
        <taxon>Brassiceae</taxon>
        <taxon>Brassica</taxon>
    </lineage>
</organism>
<sequence>MMKTHWRLKWDIFLSFQRETSHSFTDRLNEVLIKEHVRVWKCQVKRKNQVLGPSLVEAIEDSVAFIVVLSPDYAKSHWCLKELAKLCDLRSLGRPILPIFYEVDPWSFRRQCPFDMDFEEHSKKFGEEEIQRWREAMKIVGNISGYVFPLFVSSPSLDRSVFCKFLENHLIVSLHLSSANTVGEDIRFSFCLPIEQKLDLVLFLSFSHSKTSYIKKKKRSEDTRHNITKRALRTSLKRLIYILYQF</sequence>
<dbReference type="InterPro" id="IPR035897">
    <property type="entry name" value="Toll_tir_struct_dom_sf"/>
</dbReference>
<dbReference type="EMBL" id="LK033071">
    <property type="protein sequence ID" value="CDY52249.1"/>
    <property type="molecule type" value="Genomic_DNA"/>
</dbReference>
<dbReference type="Proteomes" id="UP000028999">
    <property type="component" value="Unassembled WGS sequence"/>
</dbReference>
<dbReference type="PANTHER" id="PTHR32009:SF161">
    <property type="entry name" value="TIR DOMAIN-CONTAINING PROTEIN"/>
    <property type="match status" value="1"/>
</dbReference>
<proteinExistence type="predicted"/>
<accession>A0A078IS17</accession>
<dbReference type="Gramene" id="CDY52249">
    <property type="protein sequence ID" value="CDY52249"/>
    <property type="gene ID" value="GSBRNA2T00005225001"/>
</dbReference>
<name>A0A078IS17_BRANA</name>
<evidence type="ECO:0000313" key="3">
    <source>
        <dbReference type="EMBL" id="CDY52249.1"/>
    </source>
</evidence>